<dbReference type="GO" id="GO:0097322">
    <property type="term" value="F:7SK snRNA binding"/>
    <property type="evidence" value="ECO:0007669"/>
    <property type="project" value="TreeGrafter"/>
</dbReference>
<gene>
    <name evidence="10" type="ORF">SNE40_014997</name>
</gene>
<feature type="compositionally biased region" description="Basic residues" evidence="9">
    <location>
        <begin position="8"/>
        <end position="22"/>
    </location>
</feature>
<dbReference type="GO" id="GO:0005654">
    <property type="term" value="C:nucleoplasm"/>
    <property type="evidence" value="ECO:0007669"/>
    <property type="project" value="TreeGrafter"/>
</dbReference>
<feature type="region of interest" description="Disordered" evidence="9">
    <location>
        <begin position="1"/>
        <end position="43"/>
    </location>
</feature>
<reference evidence="10 11" key="1">
    <citation type="submission" date="2024-01" db="EMBL/GenBank/DDBJ databases">
        <title>The genome of the rayed Mediterranean limpet Patella caerulea (Linnaeus, 1758).</title>
        <authorList>
            <person name="Anh-Thu Weber A."/>
            <person name="Halstead-Nussloch G."/>
        </authorList>
    </citation>
    <scope>NUCLEOTIDE SEQUENCE [LARGE SCALE GENOMIC DNA]</scope>
    <source>
        <strain evidence="10">AATW-2023a</strain>
        <tissue evidence="10">Whole specimen</tissue>
    </source>
</reference>
<keyword evidence="3" id="KW-0678">Repressor</keyword>
<comment type="subcellular location">
    <subcellularLocation>
        <location evidence="1">Nucleus</location>
    </subcellularLocation>
</comment>
<dbReference type="Gene3D" id="6.10.250.2910">
    <property type="match status" value="1"/>
</dbReference>
<dbReference type="Pfam" id="PF15313">
    <property type="entry name" value="HEXIM"/>
    <property type="match status" value="1"/>
</dbReference>
<evidence type="ECO:0000256" key="3">
    <source>
        <dbReference type="ARBA" id="ARBA00022491"/>
    </source>
</evidence>
<evidence type="ECO:0000256" key="8">
    <source>
        <dbReference type="SAM" id="Coils"/>
    </source>
</evidence>
<protein>
    <submittedName>
        <fullName evidence="10">Uncharacterized protein</fullName>
    </submittedName>
</protein>
<evidence type="ECO:0000256" key="1">
    <source>
        <dbReference type="ARBA" id="ARBA00004123"/>
    </source>
</evidence>
<comment type="similarity">
    <text evidence="2">Belongs to the HEXIM family.</text>
</comment>
<name>A0AAN8PIB9_PATCE</name>
<evidence type="ECO:0000313" key="10">
    <source>
        <dbReference type="EMBL" id="KAK6176759.1"/>
    </source>
</evidence>
<dbReference type="InterPro" id="IPR024872">
    <property type="entry name" value="HEXIM"/>
</dbReference>
<keyword evidence="4" id="KW-0805">Transcription regulation</keyword>
<keyword evidence="6" id="KW-0804">Transcription</keyword>
<accession>A0AAN8PIB9</accession>
<proteinExistence type="inferred from homology"/>
<dbReference type="AlphaFoldDB" id="A0AAN8PIB9"/>
<evidence type="ECO:0000256" key="5">
    <source>
        <dbReference type="ARBA" id="ARBA00023054"/>
    </source>
</evidence>
<organism evidence="10 11">
    <name type="scientific">Patella caerulea</name>
    <name type="common">Rayed Mediterranean limpet</name>
    <dbReference type="NCBI Taxonomy" id="87958"/>
    <lineage>
        <taxon>Eukaryota</taxon>
        <taxon>Metazoa</taxon>
        <taxon>Spiralia</taxon>
        <taxon>Lophotrochozoa</taxon>
        <taxon>Mollusca</taxon>
        <taxon>Gastropoda</taxon>
        <taxon>Patellogastropoda</taxon>
        <taxon>Patelloidea</taxon>
        <taxon>Patellidae</taxon>
        <taxon>Patella</taxon>
    </lineage>
</organism>
<sequence length="297" mass="33927">METESTIKKKTRRGKRSGRKTRIALFQNQKENQSNSENGSNNLGKYFDSLGNCGVTVNCDNGGAPSNGIGKEKQLGRLGFVESDLVSTVVHKPVVHFSSKKRSFIRPRYSPKAPHNSTQFLMGDHESLAFRSDDDVEFYEPSYYSYPEKDNFINNQIENNDLDLSNYANEFSSLNSNGIEDLDLSDNFETRNFDEADSVMFMMNDFNQMYDSVRVEQLSNLSKCELIDAVKKLENEVNIRENKLIRTPSKSLGLTPKKLSNRKLNSNLKDLLSELDQLKSENLSMKREIEDLQKMEI</sequence>
<dbReference type="PANTHER" id="PTHR13469:SF9">
    <property type="entry name" value="HEXAMETHYLENE BIS-ACETAMIDE-INDUCIBLE PROTEIN"/>
    <property type="match status" value="1"/>
</dbReference>
<evidence type="ECO:0000256" key="9">
    <source>
        <dbReference type="SAM" id="MobiDB-lite"/>
    </source>
</evidence>
<keyword evidence="11" id="KW-1185">Reference proteome</keyword>
<dbReference type="Proteomes" id="UP001347796">
    <property type="component" value="Unassembled WGS sequence"/>
</dbReference>
<feature type="compositionally biased region" description="Low complexity" evidence="9">
    <location>
        <begin position="27"/>
        <end position="43"/>
    </location>
</feature>
<evidence type="ECO:0000256" key="7">
    <source>
        <dbReference type="ARBA" id="ARBA00023242"/>
    </source>
</evidence>
<feature type="coiled-coil region" evidence="8">
    <location>
        <begin position="261"/>
        <end position="295"/>
    </location>
</feature>
<evidence type="ECO:0000313" key="11">
    <source>
        <dbReference type="Proteomes" id="UP001347796"/>
    </source>
</evidence>
<evidence type="ECO:0000256" key="6">
    <source>
        <dbReference type="ARBA" id="ARBA00023163"/>
    </source>
</evidence>
<comment type="caution">
    <text evidence="10">The sequence shown here is derived from an EMBL/GenBank/DDBJ whole genome shotgun (WGS) entry which is preliminary data.</text>
</comment>
<dbReference type="EMBL" id="JAZGQO010000010">
    <property type="protein sequence ID" value="KAK6176759.1"/>
    <property type="molecule type" value="Genomic_DNA"/>
</dbReference>
<evidence type="ECO:0000256" key="2">
    <source>
        <dbReference type="ARBA" id="ARBA00008409"/>
    </source>
</evidence>
<keyword evidence="5 8" id="KW-0175">Coiled coil</keyword>
<dbReference type="GO" id="GO:0004861">
    <property type="term" value="F:cyclin-dependent protein serine/threonine kinase inhibitor activity"/>
    <property type="evidence" value="ECO:0007669"/>
    <property type="project" value="InterPro"/>
</dbReference>
<dbReference type="GO" id="GO:0000122">
    <property type="term" value="P:negative regulation of transcription by RNA polymerase II"/>
    <property type="evidence" value="ECO:0007669"/>
    <property type="project" value="InterPro"/>
</dbReference>
<keyword evidence="7" id="KW-0539">Nucleus</keyword>
<dbReference type="PANTHER" id="PTHR13469">
    <property type="entry name" value="HEXAMETHYLENE BISACETAMIDE INDUCIBLE 1"/>
    <property type="match status" value="1"/>
</dbReference>
<evidence type="ECO:0000256" key="4">
    <source>
        <dbReference type="ARBA" id="ARBA00023015"/>
    </source>
</evidence>
<dbReference type="GO" id="GO:0005737">
    <property type="term" value="C:cytoplasm"/>
    <property type="evidence" value="ECO:0007669"/>
    <property type="project" value="InterPro"/>
</dbReference>